<dbReference type="PANTHER" id="PTHR43842">
    <property type="entry name" value="PROPIONYL-COA CARBOXYLASE BETA CHAIN"/>
    <property type="match status" value="1"/>
</dbReference>
<dbReference type="GO" id="GO:0006633">
    <property type="term" value="P:fatty acid biosynthetic process"/>
    <property type="evidence" value="ECO:0007669"/>
    <property type="project" value="InterPro"/>
</dbReference>
<dbReference type="InterPro" id="IPR011762">
    <property type="entry name" value="COA_CT_N"/>
</dbReference>
<dbReference type="InterPro" id="IPR011763">
    <property type="entry name" value="COA_CT_C"/>
</dbReference>
<gene>
    <name evidence="4" type="ORF">D2V07_17495</name>
</gene>
<proteinExistence type="predicted"/>
<dbReference type="FunFam" id="3.90.226.10:FF:000016">
    <property type="entry name" value="Propionyl-CoA carboxylase, beta subunit"/>
    <property type="match status" value="1"/>
</dbReference>
<dbReference type="Proteomes" id="UP000286576">
    <property type="component" value="Unassembled WGS sequence"/>
</dbReference>
<dbReference type="PROSITE" id="PS50980">
    <property type="entry name" value="COA_CT_NTER"/>
    <property type="match status" value="1"/>
</dbReference>
<dbReference type="GO" id="GO:0009317">
    <property type="term" value="C:acetyl-CoA carboxylase complex"/>
    <property type="evidence" value="ECO:0007669"/>
    <property type="project" value="InterPro"/>
</dbReference>
<feature type="domain" description="CoA carboxyltransferase N-terminal" evidence="2">
    <location>
        <begin position="1"/>
        <end position="257"/>
    </location>
</feature>
<evidence type="ECO:0000259" key="2">
    <source>
        <dbReference type="PROSITE" id="PS50980"/>
    </source>
</evidence>
<feature type="domain" description="CoA carboxyltransferase C-terminal" evidence="3">
    <location>
        <begin position="261"/>
        <end position="372"/>
    </location>
</feature>
<dbReference type="PRINTS" id="PR01070">
    <property type="entry name" value="ACCCTRFRASEB"/>
</dbReference>
<comment type="caution">
    <text evidence="4">The sequence shown here is derived from an EMBL/GenBank/DDBJ whole genome shotgun (WGS) entry which is preliminary data.</text>
</comment>
<sequence>MSANIAEMERRREAARMGGGQKRIDAQHARGKLTARERLDVLLDEGSFEELDTYVEHDCVDFGMQDQKIPGDGVVTGSGTINGRLVYVFSQDFTVFGGSLSKRHAEKICKVMDNAMKVGAPVIGLNDSGGARIQEGVASLGGYAEVFQKNVLASGVIPQLSLIMGPCAGGAVYSPAMTDFIFMVKDSSYMFVTGPEVVKTVTNEEVTQEDLGGAVVHTTKTSVADLALENDIEALLAARELIGFVPESNRDPLPHLPTDDPWDRREDSLDTLIPASSNMPYDMHELIRKVVDDGNFFEIQPKHGANIITGFGRIEGKPVGFVANQPMVLAGVLDIDASRKAARFVRFCDAFSIPIVTFVDVPGFLPGTSQEH</sequence>
<dbReference type="Pfam" id="PF01039">
    <property type="entry name" value="Carboxyl_trans"/>
    <property type="match status" value="1"/>
</dbReference>
<dbReference type="AlphaFoldDB" id="A0A418NN43"/>
<dbReference type="PROSITE" id="PS50989">
    <property type="entry name" value="COA_CT_CTER"/>
    <property type="match status" value="1"/>
</dbReference>
<dbReference type="OrthoDB" id="9803706at2"/>
<dbReference type="Gene3D" id="3.90.226.10">
    <property type="entry name" value="2-enoyl-CoA Hydratase, Chain A, domain 1"/>
    <property type="match status" value="2"/>
</dbReference>
<dbReference type="SUPFAM" id="SSF52096">
    <property type="entry name" value="ClpP/crotonase"/>
    <property type="match status" value="2"/>
</dbReference>
<evidence type="ECO:0000313" key="4">
    <source>
        <dbReference type="EMBL" id="RIV82818.1"/>
    </source>
</evidence>
<dbReference type="InterPro" id="IPR051047">
    <property type="entry name" value="AccD/PCCB"/>
</dbReference>
<accession>A0A418NN43</accession>
<evidence type="ECO:0000259" key="3">
    <source>
        <dbReference type="PROSITE" id="PS50989"/>
    </source>
</evidence>
<feature type="non-terminal residue" evidence="4">
    <location>
        <position position="372"/>
    </location>
</feature>
<dbReference type="RefSeq" id="WP_147367062.1">
    <property type="nucleotide sequence ID" value="NZ_CAWODQ010000006.1"/>
</dbReference>
<evidence type="ECO:0000313" key="5">
    <source>
        <dbReference type="Proteomes" id="UP000286576"/>
    </source>
</evidence>
<organism evidence="4 5">
    <name type="scientific">Aurantiacibacter zhengii</name>
    <dbReference type="NCBI Taxonomy" id="2307003"/>
    <lineage>
        <taxon>Bacteria</taxon>
        <taxon>Pseudomonadati</taxon>
        <taxon>Pseudomonadota</taxon>
        <taxon>Alphaproteobacteria</taxon>
        <taxon>Sphingomonadales</taxon>
        <taxon>Erythrobacteraceae</taxon>
        <taxon>Aurantiacibacter</taxon>
    </lineage>
</organism>
<protein>
    <submittedName>
        <fullName evidence="4">Acyl-CoA carboxylase subunit beta</fullName>
    </submittedName>
</protein>
<dbReference type="InterPro" id="IPR029045">
    <property type="entry name" value="ClpP/crotonase-like_dom_sf"/>
</dbReference>
<reference evidence="4 5" key="1">
    <citation type="submission" date="2018-08" db="EMBL/GenBank/DDBJ databases">
        <title>Erythrobacter zhengii sp.nov., a bacterium isolated from deep-sea sediment.</title>
        <authorList>
            <person name="Fang C."/>
            <person name="Wu Y.-H."/>
            <person name="Sun C."/>
            <person name="Wang H."/>
            <person name="Cheng H."/>
            <person name="Meng F.-X."/>
            <person name="Wang C.-S."/>
            <person name="Xu X.-W."/>
        </authorList>
    </citation>
    <scope>NUCLEOTIDE SEQUENCE [LARGE SCALE GENOMIC DNA]</scope>
    <source>
        <strain evidence="4 5">V18</strain>
    </source>
</reference>
<evidence type="ECO:0000256" key="1">
    <source>
        <dbReference type="SAM" id="MobiDB-lite"/>
    </source>
</evidence>
<keyword evidence="5" id="KW-1185">Reference proteome</keyword>
<dbReference type="GO" id="GO:0004658">
    <property type="term" value="F:propionyl-CoA carboxylase activity"/>
    <property type="evidence" value="ECO:0007669"/>
    <property type="project" value="TreeGrafter"/>
</dbReference>
<dbReference type="GO" id="GO:0003989">
    <property type="term" value="F:acetyl-CoA carboxylase activity"/>
    <property type="evidence" value="ECO:0007669"/>
    <property type="project" value="InterPro"/>
</dbReference>
<dbReference type="PANTHER" id="PTHR43842:SF2">
    <property type="entry name" value="PROPIONYL-COA CARBOXYLASE BETA CHAIN, MITOCHONDRIAL"/>
    <property type="match status" value="1"/>
</dbReference>
<feature type="region of interest" description="Disordered" evidence="1">
    <location>
        <begin position="1"/>
        <end position="29"/>
    </location>
</feature>
<dbReference type="InterPro" id="IPR000438">
    <property type="entry name" value="Acetyl_CoA_COase_Trfase_b_su"/>
</dbReference>
<dbReference type="EMBL" id="QXFL01000014">
    <property type="protein sequence ID" value="RIV82818.1"/>
    <property type="molecule type" value="Genomic_DNA"/>
</dbReference>
<name>A0A418NN43_9SPHN</name>
<dbReference type="InterPro" id="IPR034733">
    <property type="entry name" value="AcCoA_carboxyl_beta"/>
</dbReference>